<keyword evidence="3" id="KW-1185">Reference proteome</keyword>
<keyword evidence="1" id="KW-1133">Transmembrane helix</keyword>
<evidence type="ECO:0000313" key="3">
    <source>
        <dbReference type="Proteomes" id="UP000598174"/>
    </source>
</evidence>
<organism evidence="2 3">
    <name type="scientific">Paractinoplanes ferrugineus</name>
    <dbReference type="NCBI Taxonomy" id="113564"/>
    <lineage>
        <taxon>Bacteria</taxon>
        <taxon>Bacillati</taxon>
        <taxon>Actinomycetota</taxon>
        <taxon>Actinomycetes</taxon>
        <taxon>Micromonosporales</taxon>
        <taxon>Micromonosporaceae</taxon>
        <taxon>Paractinoplanes</taxon>
    </lineage>
</organism>
<evidence type="ECO:0000256" key="1">
    <source>
        <dbReference type="SAM" id="Phobius"/>
    </source>
</evidence>
<comment type="caution">
    <text evidence="2">The sequence shown here is derived from an EMBL/GenBank/DDBJ whole genome shotgun (WGS) entry which is preliminary data.</text>
</comment>
<sequence length="276" mass="28541">MAAVTGPEVGGLLRQGKRRRLLIGAVIAWIVVLVGLSIWSVEREPATVPEQRDIAHAVPELQQAAGTLFTAADGDGRALVLGELELIGDCRITPVRSGTEAARDLTIYVADGGAKAALDQIAAGLPKRYQAYSISTKGGTRLTFHADAGNFIGIDGRVDATAKVLTLRLTSGCRPDSDDIPGEADPSAGAPPAVFGAVLAALSGEATSVPATTAVPGATSWTVALDEPTDLQERLRKVSAGAAVIRGDASVWAYRTGDDSVVVVPDGKRVRVTVSQ</sequence>
<name>A0A919IW44_9ACTN</name>
<keyword evidence="1" id="KW-0812">Transmembrane</keyword>
<accession>A0A919IW44</accession>
<dbReference type="AlphaFoldDB" id="A0A919IW44"/>
<keyword evidence="1" id="KW-0472">Membrane</keyword>
<evidence type="ECO:0000313" key="2">
    <source>
        <dbReference type="EMBL" id="GIE08383.1"/>
    </source>
</evidence>
<protein>
    <submittedName>
        <fullName evidence="2">Uncharacterized protein</fullName>
    </submittedName>
</protein>
<reference evidence="2" key="1">
    <citation type="submission" date="2021-01" db="EMBL/GenBank/DDBJ databases">
        <title>Whole genome shotgun sequence of Actinoplanes ferrugineus NBRC 15555.</title>
        <authorList>
            <person name="Komaki H."/>
            <person name="Tamura T."/>
        </authorList>
    </citation>
    <scope>NUCLEOTIDE SEQUENCE</scope>
    <source>
        <strain evidence="2">NBRC 15555</strain>
    </source>
</reference>
<dbReference type="Proteomes" id="UP000598174">
    <property type="component" value="Unassembled WGS sequence"/>
</dbReference>
<dbReference type="EMBL" id="BOMM01000001">
    <property type="protein sequence ID" value="GIE08383.1"/>
    <property type="molecule type" value="Genomic_DNA"/>
</dbReference>
<gene>
    <name evidence="2" type="ORF">Afe05nite_02230</name>
</gene>
<feature type="transmembrane region" description="Helical" evidence="1">
    <location>
        <begin position="21"/>
        <end position="41"/>
    </location>
</feature>
<proteinExistence type="predicted"/>